<comment type="caution">
    <text evidence="1">The sequence shown here is derived from an EMBL/GenBank/DDBJ whole genome shotgun (WGS) entry which is preliminary data.</text>
</comment>
<proteinExistence type="predicted"/>
<evidence type="ECO:0000313" key="2">
    <source>
        <dbReference type="Proteomes" id="UP000003344"/>
    </source>
</evidence>
<sequence>MNQLIALFTKNENEIFIFFKIRTLNKIISQTIHAIFISVRT</sequence>
<gene>
    <name evidence="1" type="ORF">NEIMUCOT_03810</name>
</gene>
<protein>
    <submittedName>
        <fullName evidence="1">Uncharacterized protein</fullName>
    </submittedName>
</protein>
<dbReference type="Proteomes" id="UP000003344">
    <property type="component" value="Unassembled WGS sequence"/>
</dbReference>
<dbReference type="AlphaFoldDB" id="D2ZT74"/>
<evidence type="ECO:0000313" key="1">
    <source>
        <dbReference type="EMBL" id="EFC90007.1"/>
    </source>
</evidence>
<organism evidence="1 2">
    <name type="scientific">Neisseria mucosa (strain ATCC 25996 / DSM 4631 / NCTC 10774 / M26)</name>
    <dbReference type="NCBI Taxonomy" id="546266"/>
    <lineage>
        <taxon>Bacteria</taxon>
        <taxon>Pseudomonadati</taxon>
        <taxon>Pseudomonadota</taxon>
        <taxon>Betaproteobacteria</taxon>
        <taxon>Neisseriales</taxon>
        <taxon>Neisseriaceae</taxon>
        <taxon>Neisseria</taxon>
    </lineage>
</organism>
<reference evidence="1 2" key="1">
    <citation type="submission" date="2009-10" db="EMBL/GenBank/DDBJ databases">
        <authorList>
            <person name="Weinstock G."/>
            <person name="Sodergren E."/>
            <person name="Clifton S."/>
            <person name="Fulton L."/>
            <person name="Fulton B."/>
            <person name="Courtney L."/>
            <person name="Fronick C."/>
            <person name="Harrison M."/>
            <person name="Strong C."/>
            <person name="Farmer C."/>
            <person name="Delahaunty K."/>
            <person name="Markovic C."/>
            <person name="Hall O."/>
            <person name="Minx P."/>
            <person name="Tomlinson C."/>
            <person name="Mitreva M."/>
            <person name="Nelson J."/>
            <person name="Hou S."/>
            <person name="Wollam A."/>
            <person name="Pepin K.H."/>
            <person name="Johnson M."/>
            <person name="Bhonagiri V."/>
            <person name="Nash W.E."/>
            <person name="Warren W."/>
            <person name="Chinwalla A."/>
            <person name="Mardis E.R."/>
            <person name="Wilson R.K."/>
        </authorList>
    </citation>
    <scope>NUCLEOTIDE SEQUENCE [LARGE SCALE GENOMIC DNA]</scope>
    <source>
        <strain evidence="2">ATCC 25996 / DSM 4631 / NCTC 10774 / M26</strain>
    </source>
</reference>
<accession>D2ZT74</accession>
<dbReference type="EMBL" id="ACDX02000001">
    <property type="protein sequence ID" value="EFC90007.1"/>
    <property type="molecule type" value="Genomic_DNA"/>
</dbReference>
<name>D2ZT74_NEIM2</name>